<proteinExistence type="predicted"/>
<name>A0A6J5T8S2_9CAUD</name>
<reference evidence="1" key="1">
    <citation type="submission" date="2020-05" db="EMBL/GenBank/DDBJ databases">
        <authorList>
            <person name="Chiriac C."/>
            <person name="Salcher M."/>
            <person name="Ghai R."/>
            <person name="Kavagutti S V."/>
        </authorList>
    </citation>
    <scope>NUCLEOTIDE SEQUENCE</scope>
</reference>
<organism evidence="1">
    <name type="scientific">uncultured Caudovirales phage</name>
    <dbReference type="NCBI Taxonomy" id="2100421"/>
    <lineage>
        <taxon>Viruses</taxon>
        <taxon>Duplodnaviria</taxon>
        <taxon>Heunggongvirae</taxon>
        <taxon>Uroviricota</taxon>
        <taxon>Caudoviricetes</taxon>
        <taxon>Peduoviridae</taxon>
        <taxon>Maltschvirus</taxon>
        <taxon>Maltschvirus maltsch</taxon>
    </lineage>
</organism>
<gene>
    <name evidence="1" type="ORF">UFOVP67_7</name>
</gene>
<protein>
    <submittedName>
        <fullName evidence="1">Uncharacterized protein</fullName>
    </submittedName>
</protein>
<evidence type="ECO:0000313" key="1">
    <source>
        <dbReference type="EMBL" id="CAB4241226.1"/>
    </source>
</evidence>
<dbReference type="EMBL" id="LR797823">
    <property type="protein sequence ID" value="CAB4241226.1"/>
    <property type="molecule type" value="Genomic_DNA"/>
</dbReference>
<sequence>MTNPYKKQLPVGLTTVDVYDVLRLFNVTDPCLQHAIKKLLCPGQRVGGKSFKQDLEEAKDSIVRAIDTIEYFRPSGEAAKETEAEKVLTDVLVDIGVQNHFTKPVDIKQYNPEPKYYLDDKWLG</sequence>
<accession>A0A6J5T8S2</accession>